<gene>
    <name evidence="1" type="ORF">SAMN05421827_10265</name>
</gene>
<proteinExistence type="predicted"/>
<evidence type="ECO:0000313" key="1">
    <source>
        <dbReference type="EMBL" id="SDF90532.1"/>
    </source>
</evidence>
<dbReference type="AlphaFoldDB" id="A0A1G7PW25"/>
<dbReference type="RefSeq" id="WP_244155582.1">
    <property type="nucleotide sequence ID" value="NZ_FNCH01000002.1"/>
</dbReference>
<evidence type="ECO:0000313" key="2">
    <source>
        <dbReference type="Proteomes" id="UP000199643"/>
    </source>
</evidence>
<dbReference type="STRING" id="405671.SAMN05421827_10265"/>
<name>A0A1G7PW25_9SPHI</name>
<dbReference type="Proteomes" id="UP000199643">
    <property type="component" value="Unassembled WGS sequence"/>
</dbReference>
<accession>A0A1G7PW25</accession>
<dbReference type="EMBL" id="FNCH01000002">
    <property type="protein sequence ID" value="SDF90532.1"/>
    <property type="molecule type" value="Genomic_DNA"/>
</dbReference>
<protein>
    <submittedName>
        <fullName evidence="1">Uncharacterized protein</fullName>
    </submittedName>
</protein>
<keyword evidence="2" id="KW-1185">Reference proteome</keyword>
<organism evidence="1 2">
    <name type="scientific">Pedobacter terrae</name>
    <dbReference type="NCBI Taxonomy" id="405671"/>
    <lineage>
        <taxon>Bacteria</taxon>
        <taxon>Pseudomonadati</taxon>
        <taxon>Bacteroidota</taxon>
        <taxon>Sphingobacteriia</taxon>
        <taxon>Sphingobacteriales</taxon>
        <taxon>Sphingobacteriaceae</taxon>
        <taxon>Pedobacter</taxon>
    </lineage>
</organism>
<reference evidence="2" key="1">
    <citation type="submission" date="2016-10" db="EMBL/GenBank/DDBJ databases">
        <authorList>
            <person name="Varghese N."/>
            <person name="Submissions S."/>
        </authorList>
    </citation>
    <scope>NUCLEOTIDE SEQUENCE [LARGE SCALE GENOMIC DNA]</scope>
    <source>
        <strain evidence="2">DSM 17933</strain>
    </source>
</reference>
<sequence>MGYGNEIHSSINGRIYKQMQYRFFENIVKFLQDTGLTTKVILSENEKADDDSEIKVSDLTKEGFTFYPVGIRKWIEKYDKSKEKEKAINDFASSKKSLRSLKLKRVHN</sequence>